<evidence type="ECO:0000256" key="1">
    <source>
        <dbReference type="SAM" id="MobiDB-lite"/>
    </source>
</evidence>
<evidence type="ECO:0000313" key="4">
    <source>
        <dbReference type="Proteomes" id="UP000254343"/>
    </source>
</evidence>
<organism evidence="3 4">
    <name type="scientific">Afipia felis</name>
    <name type="common">Cat scratch disease bacillus</name>
    <dbReference type="NCBI Taxonomy" id="1035"/>
    <lineage>
        <taxon>Bacteria</taxon>
        <taxon>Pseudomonadati</taxon>
        <taxon>Pseudomonadota</taxon>
        <taxon>Alphaproteobacteria</taxon>
        <taxon>Hyphomicrobiales</taxon>
        <taxon>Nitrobacteraceae</taxon>
        <taxon>Afipia</taxon>
    </lineage>
</organism>
<accession>A0A380W3R0</accession>
<sequence length="108" mass="11751">MVRHSLLGMVGAVLLVALSPGTQASAEPAGAVQSHAAVAPAEASTGARAEEFSAQSRERRRRRPPRVHIYTPRGPGPNSVRICHSHYEYEHRPSGTVIVPRENCYWQG</sequence>
<dbReference type="Proteomes" id="UP000254343">
    <property type="component" value="Unassembled WGS sequence"/>
</dbReference>
<dbReference type="EMBL" id="UIGB01000001">
    <property type="protein sequence ID" value="SUU83179.1"/>
    <property type="molecule type" value="Genomic_DNA"/>
</dbReference>
<name>A0A380W3R0_AFIFE</name>
<evidence type="ECO:0000256" key="2">
    <source>
        <dbReference type="SAM" id="SignalP"/>
    </source>
</evidence>
<proteinExistence type="predicted"/>
<protein>
    <submittedName>
        <fullName evidence="3">Uncharacterized protein</fullName>
    </submittedName>
</protein>
<feature type="region of interest" description="Disordered" evidence="1">
    <location>
        <begin position="29"/>
        <end position="77"/>
    </location>
</feature>
<feature type="signal peptide" evidence="2">
    <location>
        <begin position="1"/>
        <end position="24"/>
    </location>
</feature>
<keyword evidence="2" id="KW-0732">Signal</keyword>
<reference evidence="3 4" key="1">
    <citation type="submission" date="2018-06" db="EMBL/GenBank/DDBJ databases">
        <authorList>
            <consortium name="Pathogen Informatics"/>
            <person name="Doyle S."/>
        </authorList>
    </citation>
    <scope>NUCLEOTIDE SEQUENCE [LARGE SCALE GENOMIC DNA]</scope>
    <source>
        <strain evidence="3 4">NCTC12722</strain>
    </source>
</reference>
<evidence type="ECO:0000313" key="3">
    <source>
        <dbReference type="EMBL" id="SUU83179.1"/>
    </source>
</evidence>
<feature type="chain" id="PRO_5016582451" evidence="2">
    <location>
        <begin position="25"/>
        <end position="108"/>
    </location>
</feature>
<gene>
    <name evidence="3" type="ORF">NCTC12722_00341</name>
</gene>
<dbReference type="AlphaFoldDB" id="A0A380W3R0"/>